<protein>
    <submittedName>
        <fullName evidence="1">Uncharacterized protein</fullName>
    </submittedName>
</protein>
<sequence>MIMRRSKEKYLLKIFTVILLCFYSLSSIALSRNLLFKIHQSPFLEEVEGGREEEMMKGRVEMEINDYRQSGANPRHDPRNP</sequence>
<dbReference type="EMBL" id="CM037022">
    <property type="protein sequence ID" value="KAH7667381.1"/>
    <property type="molecule type" value="Genomic_DNA"/>
</dbReference>
<keyword evidence="2" id="KW-1185">Reference proteome</keyword>
<evidence type="ECO:0000313" key="1">
    <source>
        <dbReference type="EMBL" id="KAH7667381.1"/>
    </source>
</evidence>
<organism evidence="1 2">
    <name type="scientific">Dioscorea alata</name>
    <name type="common">Purple yam</name>
    <dbReference type="NCBI Taxonomy" id="55571"/>
    <lineage>
        <taxon>Eukaryota</taxon>
        <taxon>Viridiplantae</taxon>
        <taxon>Streptophyta</taxon>
        <taxon>Embryophyta</taxon>
        <taxon>Tracheophyta</taxon>
        <taxon>Spermatophyta</taxon>
        <taxon>Magnoliopsida</taxon>
        <taxon>Liliopsida</taxon>
        <taxon>Dioscoreales</taxon>
        <taxon>Dioscoreaceae</taxon>
        <taxon>Dioscorea</taxon>
    </lineage>
</organism>
<accession>A0ACB7V2J3</accession>
<name>A0ACB7V2J3_DIOAL</name>
<dbReference type="Proteomes" id="UP000827976">
    <property type="component" value="Chromosome 12"/>
</dbReference>
<comment type="caution">
    <text evidence="1">The sequence shown here is derived from an EMBL/GenBank/DDBJ whole genome shotgun (WGS) entry which is preliminary data.</text>
</comment>
<gene>
    <name evidence="1" type="ORF">IHE45_12G054800</name>
</gene>
<proteinExistence type="predicted"/>
<reference evidence="2" key="1">
    <citation type="journal article" date="2022" name="Nat. Commun.">
        <title>Chromosome evolution and the genetic basis of agronomically important traits in greater yam.</title>
        <authorList>
            <person name="Bredeson J.V."/>
            <person name="Lyons J.B."/>
            <person name="Oniyinde I.O."/>
            <person name="Okereke N.R."/>
            <person name="Kolade O."/>
            <person name="Nnabue I."/>
            <person name="Nwadili C.O."/>
            <person name="Hribova E."/>
            <person name="Parker M."/>
            <person name="Nwogha J."/>
            <person name="Shu S."/>
            <person name="Carlson J."/>
            <person name="Kariba R."/>
            <person name="Muthemba S."/>
            <person name="Knop K."/>
            <person name="Barton G.J."/>
            <person name="Sherwood A.V."/>
            <person name="Lopez-Montes A."/>
            <person name="Asiedu R."/>
            <person name="Jamnadass R."/>
            <person name="Muchugi A."/>
            <person name="Goodstein D."/>
            <person name="Egesi C.N."/>
            <person name="Featherston J."/>
            <person name="Asfaw A."/>
            <person name="Simpson G.G."/>
            <person name="Dolezel J."/>
            <person name="Hendre P.S."/>
            <person name="Van Deynze A."/>
            <person name="Kumar P.L."/>
            <person name="Obidiegwu J.E."/>
            <person name="Bhattacharjee R."/>
            <person name="Rokhsar D.S."/>
        </authorList>
    </citation>
    <scope>NUCLEOTIDE SEQUENCE [LARGE SCALE GENOMIC DNA]</scope>
    <source>
        <strain evidence="2">cv. TDa95/00328</strain>
    </source>
</reference>
<evidence type="ECO:0000313" key="2">
    <source>
        <dbReference type="Proteomes" id="UP000827976"/>
    </source>
</evidence>